<gene>
    <name evidence="6" type="ORF">GCM10007301_09660</name>
</gene>
<dbReference type="PANTHER" id="PTHR30537:SF1">
    <property type="entry name" value="HTH-TYPE TRANSCRIPTIONAL REGULATOR PGRR"/>
    <property type="match status" value="1"/>
</dbReference>
<feature type="domain" description="HTH lysR-type" evidence="5">
    <location>
        <begin position="1"/>
        <end position="61"/>
    </location>
</feature>
<dbReference type="PROSITE" id="PS50931">
    <property type="entry name" value="HTH_LYSR"/>
    <property type="match status" value="1"/>
</dbReference>
<dbReference type="FunFam" id="1.10.10.10:FF:000001">
    <property type="entry name" value="LysR family transcriptional regulator"/>
    <property type="match status" value="1"/>
</dbReference>
<protein>
    <submittedName>
        <fullName evidence="6">LysR family transcriptional regulator</fullName>
    </submittedName>
</protein>
<comment type="similarity">
    <text evidence="1">Belongs to the LysR transcriptional regulatory family.</text>
</comment>
<sequence length="297" mass="33151">MPAANFNDLTAFLAVAREESFTRGADRLGLSASALSHTIRGMEERLGVRLFTRTTRRVALTAAGERLLTSVGPLLDEIELQVAALGELRDRPAGIIRLTCTDHVSEHHLHRKLVPFLRAYPDIRIEILLDYGLTDIVGERIDAGIRQGELLGKDMIAVRIGPDWRFSLVGAPSYFEHHPIPQTPHELAGHNCAGLRLTTSGRLWAWEFEKDGKPFSVRVEGQLTYNSIMPGLQAARDGLCLAYLPDDLTREPIARGELIEVLEPWSVRCEGLHIFYPNRRQPTAAFSALLEALRHRA</sequence>
<dbReference type="InterPro" id="IPR000847">
    <property type="entry name" value="LysR_HTH_N"/>
</dbReference>
<reference evidence="6" key="1">
    <citation type="journal article" date="2014" name="Int. J. Syst. Evol. Microbiol.">
        <title>Complete genome sequence of Corynebacterium casei LMG S-19264T (=DSM 44701T), isolated from a smear-ripened cheese.</title>
        <authorList>
            <consortium name="US DOE Joint Genome Institute (JGI-PGF)"/>
            <person name="Walter F."/>
            <person name="Albersmeier A."/>
            <person name="Kalinowski J."/>
            <person name="Ruckert C."/>
        </authorList>
    </citation>
    <scope>NUCLEOTIDE SEQUENCE</scope>
    <source>
        <strain evidence="6">CCM 7897</strain>
    </source>
</reference>
<dbReference type="GO" id="GO:0003700">
    <property type="term" value="F:DNA-binding transcription factor activity"/>
    <property type="evidence" value="ECO:0007669"/>
    <property type="project" value="InterPro"/>
</dbReference>
<dbReference type="Proteomes" id="UP000606044">
    <property type="component" value="Unassembled WGS sequence"/>
</dbReference>
<dbReference type="PANTHER" id="PTHR30537">
    <property type="entry name" value="HTH-TYPE TRANSCRIPTIONAL REGULATOR"/>
    <property type="match status" value="1"/>
</dbReference>
<dbReference type="AlphaFoldDB" id="A0A917BPU7"/>
<proteinExistence type="inferred from homology"/>
<dbReference type="SUPFAM" id="SSF46785">
    <property type="entry name" value="Winged helix' DNA-binding domain"/>
    <property type="match status" value="1"/>
</dbReference>
<evidence type="ECO:0000256" key="2">
    <source>
        <dbReference type="ARBA" id="ARBA00023015"/>
    </source>
</evidence>
<dbReference type="PRINTS" id="PR00039">
    <property type="entry name" value="HTHLYSR"/>
</dbReference>
<dbReference type="InterPro" id="IPR005119">
    <property type="entry name" value="LysR_subst-bd"/>
</dbReference>
<dbReference type="CDD" id="cd08474">
    <property type="entry name" value="PBP2_CrgA_like_5"/>
    <property type="match status" value="1"/>
</dbReference>
<evidence type="ECO:0000313" key="7">
    <source>
        <dbReference type="Proteomes" id="UP000606044"/>
    </source>
</evidence>
<comment type="caution">
    <text evidence="6">The sequence shown here is derived from an EMBL/GenBank/DDBJ whole genome shotgun (WGS) entry which is preliminary data.</text>
</comment>
<dbReference type="EMBL" id="BMCT01000001">
    <property type="protein sequence ID" value="GGF52249.1"/>
    <property type="molecule type" value="Genomic_DNA"/>
</dbReference>
<dbReference type="Gene3D" id="3.40.190.290">
    <property type="match status" value="1"/>
</dbReference>
<evidence type="ECO:0000313" key="6">
    <source>
        <dbReference type="EMBL" id="GGF52249.1"/>
    </source>
</evidence>
<evidence type="ECO:0000259" key="5">
    <source>
        <dbReference type="PROSITE" id="PS50931"/>
    </source>
</evidence>
<dbReference type="InterPro" id="IPR036388">
    <property type="entry name" value="WH-like_DNA-bd_sf"/>
</dbReference>
<dbReference type="InterPro" id="IPR036390">
    <property type="entry name" value="WH_DNA-bd_sf"/>
</dbReference>
<accession>A0A917BPU7</accession>
<dbReference type="GO" id="GO:0043565">
    <property type="term" value="F:sequence-specific DNA binding"/>
    <property type="evidence" value="ECO:0007669"/>
    <property type="project" value="TreeGrafter"/>
</dbReference>
<keyword evidence="2" id="KW-0805">Transcription regulation</keyword>
<organism evidence="6 7">
    <name type="scientific">Azorhizobium oxalatiphilum</name>
    <dbReference type="NCBI Taxonomy" id="980631"/>
    <lineage>
        <taxon>Bacteria</taxon>
        <taxon>Pseudomonadati</taxon>
        <taxon>Pseudomonadota</taxon>
        <taxon>Alphaproteobacteria</taxon>
        <taxon>Hyphomicrobiales</taxon>
        <taxon>Xanthobacteraceae</taxon>
        <taxon>Azorhizobium</taxon>
    </lineage>
</organism>
<keyword evidence="7" id="KW-1185">Reference proteome</keyword>
<evidence type="ECO:0000256" key="3">
    <source>
        <dbReference type="ARBA" id="ARBA00023125"/>
    </source>
</evidence>
<dbReference type="Pfam" id="PF03466">
    <property type="entry name" value="LysR_substrate"/>
    <property type="match status" value="1"/>
</dbReference>
<evidence type="ECO:0000256" key="4">
    <source>
        <dbReference type="ARBA" id="ARBA00023163"/>
    </source>
</evidence>
<keyword evidence="3" id="KW-0238">DNA-binding</keyword>
<dbReference type="GO" id="GO:0006351">
    <property type="term" value="P:DNA-templated transcription"/>
    <property type="evidence" value="ECO:0007669"/>
    <property type="project" value="TreeGrafter"/>
</dbReference>
<evidence type="ECO:0000256" key="1">
    <source>
        <dbReference type="ARBA" id="ARBA00009437"/>
    </source>
</evidence>
<dbReference type="SUPFAM" id="SSF53850">
    <property type="entry name" value="Periplasmic binding protein-like II"/>
    <property type="match status" value="1"/>
</dbReference>
<dbReference type="InterPro" id="IPR058163">
    <property type="entry name" value="LysR-type_TF_proteobact-type"/>
</dbReference>
<dbReference type="RefSeq" id="WP_188575880.1">
    <property type="nucleotide sequence ID" value="NZ_BMCT01000001.1"/>
</dbReference>
<reference evidence="6" key="2">
    <citation type="submission" date="2020-09" db="EMBL/GenBank/DDBJ databases">
        <authorList>
            <person name="Sun Q."/>
            <person name="Sedlacek I."/>
        </authorList>
    </citation>
    <scope>NUCLEOTIDE SEQUENCE</scope>
    <source>
        <strain evidence="6">CCM 7897</strain>
    </source>
</reference>
<keyword evidence="4" id="KW-0804">Transcription</keyword>
<name>A0A917BPU7_9HYPH</name>
<dbReference type="Pfam" id="PF00126">
    <property type="entry name" value="HTH_1"/>
    <property type="match status" value="1"/>
</dbReference>
<dbReference type="Gene3D" id="1.10.10.10">
    <property type="entry name" value="Winged helix-like DNA-binding domain superfamily/Winged helix DNA-binding domain"/>
    <property type="match status" value="1"/>
</dbReference>